<proteinExistence type="predicted"/>
<dbReference type="EMBL" id="CAJVPM010032970">
    <property type="protein sequence ID" value="CAG8684020.1"/>
    <property type="molecule type" value="Genomic_DNA"/>
</dbReference>
<gene>
    <name evidence="1" type="ORF">SCALOS_LOCUS9839</name>
</gene>
<reference evidence="1" key="1">
    <citation type="submission" date="2021-06" db="EMBL/GenBank/DDBJ databases">
        <authorList>
            <person name="Kallberg Y."/>
            <person name="Tangrot J."/>
            <person name="Rosling A."/>
        </authorList>
    </citation>
    <scope>NUCLEOTIDE SEQUENCE</scope>
    <source>
        <strain evidence="1">AU212A</strain>
    </source>
</reference>
<evidence type="ECO:0000313" key="1">
    <source>
        <dbReference type="EMBL" id="CAG8684020.1"/>
    </source>
</evidence>
<protein>
    <submittedName>
        <fullName evidence="1">682_t:CDS:1</fullName>
    </submittedName>
</protein>
<sequence length="369" mass="42186">ALEIEIETFKLAGVAGNENVSTLRSELANAKLEIAAQNEILADLDSQINFMSKERNQNIQRIQELTEALKERESSKMDSIKNLECTLINLNSELSVAKDSSNVNKKTISTLEEKLSIVRTQLHDAKASDERRSNIINELENKLKNTLNILTDKEENITNLDVLISELEVVIQKTQSELQTSKVSEADVARHGNELEVKLAEVTSRLQDTNNNKDILQQDLKMFNAELAKIKASETKYIEQVKLLETKLKETEACSVEEKSKLKKANKEIESLNDRCDQLQKDLEDAQWDSVIQSYENVDDTMIEDLTNQLKQAHNEAKFHRDQVLALEKKTKQLESDRVETLERNATLEQQVEQLQKDLEMLCEEFSQK</sequence>
<dbReference type="Proteomes" id="UP000789860">
    <property type="component" value="Unassembled WGS sequence"/>
</dbReference>
<keyword evidence="2" id="KW-1185">Reference proteome</keyword>
<accession>A0ACA9NZE7</accession>
<name>A0ACA9NZE7_9GLOM</name>
<evidence type="ECO:0000313" key="2">
    <source>
        <dbReference type="Proteomes" id="UP000789860"/>
    </source>
</evidence>
<organism evidence="1 2">
    <name type="scientific">Scutellospora calospora</name>
    <dbReference type="NCBI Taxonomy" id="85575"/>
    <lineage>
        <taxon>Eukaryota</taxon>
        <taxon>Fungi</taxon>
        <taxon>Fungi incertae sedis</taxon>
        <taxon>Mucoromycota</taxon>
        <taxon>Glomeromycotina</taxon>
        <taxon>Glomeromycetes</taxon>
        <taxon>Diversisporales</taxon>
        <taxon>Gigasporaceae</taxon>
        <taxon>Scutellospora</taxon>
    </lineage>
</organism>
<feature type="non-terminal residue" evidence="1">
    <location>
        <position position="1"/>
    </location>
</feature>
<feature type="non-terminal residue" evidence="1">
    <location>
        <position position="369"/>
    </location>
</feature>
<comment type="caution">
    <text evidence="1">The sequence shown here is derived from an EMBL/GenBank/DDBJ whole genome shotgun (WGS) entry which is preliminary data.</text>
</comment>